<dbReference type="EMBL" id="KZ678134">
    <property type="protein sequence ID" value="PSN68228.1"/>
    <property type="molecule type" value="Genomic_DNA"/>
</dbReference>
<dbReference type="InterPro" id="IPR016039">
    <property type="entry name" value="Thiolase-like"/>
</dbReference>
<dbReference type="InterPro" id="IPR001227">
    <property type="entry name" value="Ac_transferase_dom_sf"/>
</dbReference>
<evidence type="ECO:0000313" key="9">
    <source>
        <dbReference type="EMBL" id="PSN68228.1"/>
    </source>
</evidence>
<dbReference type="PROSITE" id="PS52019">
    <property type="entry name" value="PKS_MFAS_DH"/>
    <property type="match status" value="1"/>
</dbReference>
<evidence type="ECO:0000256" key="3">
    <source>
        <dbReference type="ARBA" id="ARBA00022679"/>
    </source>
</evidence>
<dbReference type="InterPro" id="IPR020806">
    <property type="entry name" value="PKS_PP-bd"/>
</dbReference>
<feature type="region of interest" description="C-terminal hotdog fold" evidence="4">
    <location>
        <begin position="1473"/>
        <end position="1622"/>
    </location>
</feature>
<comment type="caution">
    <text evidence="4">Lacks conserved residue(s) required for the propagation of feature annotation.</text>
</comment>
<keyword evidence="1" id="KW-0596">Phosphopantetheine</keyword>
<dbReference type="Pfam" id="PF02801">
    <property type="entry name" value="Ketoacyl-synt_C"/>
    <property type="match status" value="1"/>
</dbReference>
<dbReference type="SMART" id="SM01294">
    <property type="entry name" value="PKS_PP_betabranch"/>
    <property type="match status" value="1"/>
</dbReference>
<dbReference type="InterPro" id="IPR016036">
    <property type="entry name" value="Malonyl_transacylase_ACP-bd"/>
</dbReference>
<accession>A0A2T2NT27</accession>
<dbReference type="Pfam" id="PF22621">
    <property type="entry name" value="CurL-like_PKS_C"/>
    <property type="match status" value="1"/>
</dbReference>
<evidence type="ECO:0000256" key="1">
    <source>
        <dbReference type="ARBA" id="ARBA00022450"/>
    </source>
</evidence>
<dbReference type="InterPro" id="IPR020802">
    <property type="entry name" value="TesA-like"/>
</dbReference>
<dbReference type="PANTHER" id="PTHR43775">
    <property type="entry name" value="FATTY ACID SYNTHASE"/>
    <property type="match status" value="1"/>
</dbReference>
<dbReference type="InterPro" id="IPR049900">
    <property type="entry name" value="PKS_mFAS_DH"/>
</dbReference>
<dbReference type="InterPro" id="IPR036736">
    <property type="entry name" value="ACP-like_sf"/>
</dbReference>
<dbReference type="PANTHER" id="PTHR43775:SF37">
    <property type="entry name" value="SI:DKEY-61P9.11"/>
    <property type="match status" value="1"/>
</dbReference>
<dbReference type="CDD" id="cd00833">
    <property type="entry name" value="PKS"/>
    <property type="match status" value="1"/>
</dbReference>
<dbReference type="SMART" id="SM00825">
    <property type="entry name" value="PKS_KS"/>
    <property type="match status" value="1"/>
</dbReference>
<dbReference type="NCBIfam" id="TIGR04532">
    <property type="entry name" value="PT_fungal_PKS"/>
    <property type="match status" value="1"/>
</dbReference>
<dbReference type="InterPro" id="IPR006162">
    <property type="entry name" value="Ppantetheine_attach_site"/>
</dbReference>
<dbReference type="Gene3D" id="3.40.47.10">
    <property type="match status" value="1"/>
</dbReference>
<evidence type="ECO:0000259" key="7">
    <source>
        <dbReference type="PROSITE" id="PS52004"/>
    </source>
</evidence>
<proteinExistence type="predicted"/>
<dbReference type="Gene3D" id="3.40.50.1820">
    <property type="entry name" value="alpha/beta hydrolase"/>
    <property type="match status" value="1"/>
</dbReference>
<dbReference type="PROSITE" id="PS50075">
    <property type="entry name" value="CARRIER"/>
    <property type="match status" value="1"/>
</dbReference>
<gene>
    <name evidence="9" type="ORF">BS50DRAFT_676139</name>
</gene>
<dbReference type="InterPro" id="IPR020841">
    <property type="entry name" value="PKS_Beta-ketoAc_synthase_dom"/>
</dbReference>
<sequence length="2114" mass="228407">MGLTQPHPNVLFFGDVTDAWNDGMDYVCQLATTTPWLQSFLRDLFSAFESEVRAMGRFLQTSFGIGACSSFQELAQRYRESGDEVGMVHAMLLYAVRAALLLQTANREPLLLSNSGDGKPGSHTHLIGISGGLWNAVAVPTSSNFNTLYETCIEAGRVYARLCNLTLVRSRAMEDSSGIWGWAVIGVGADELDNILDQFQNAMGIPSSKRVKIAITGDRWSTIIGPPSVLELVFSQCAELKRLPKNELTGIRAMQHTLDVSEADIDYVVGDSPLLSSQLLPGYKIWGMAGDKNDANIDVTYSNWGHLLRVAALQTLAQRLDIVQTAGRLNAHLVTSHNINVKMMGPSGHAMYLVNLLKAGAGPMLTRNVSVDDDLAASAKNSNQSEGLREGAIAIVGMSGKGPGSEDLEEFWKVIATGTDCHSEIPSDRFDLEEYYCANRHGPGGPGKCTMSCRHGCFIKNPGHFDPKFFHISPREALLMDPGHRLFLMNAYEALETSGYSAGQTKTTDPNKMAVFFAQSADDWHKVSHHAMGCDAYTMQSIQRAFGPGRLAFQMKWEGPTYALDSACAGATSCIHLACMSLLSRDVDMAVAGATNVLSDPHSFTILSKAGVLSETGNCKTYRDDADGYCRADFSGAVVLKRLEDAVAHNDKILAVIASSARNHSGNAPSITTSDANAQQRLFNKVLRNARLSPDDVSYVEMHGTGTQVGDKAEMGAVSSVFTPRPEGRPLPVGAIKANIGHSEAAAGMSSVLKSILMLQKGLVPPQAGMPHNMNPNVQKFLQDDSSIVIPTQQTEFKGVGKEPKRILINNFDAAGGNACVLLEEYKQAGNKEADTRSTHVITTSARTPSSYLSNTRRLAQWLRANPDTRIEDIAYSTTARKVHHPIKFALTASTIQEAITKLDAEIEKVSSGSAKSAPAKSTPADVCFVYTGQGSHYAGMGAELYQTSSIFRKTVDLCVTLCASNGFPPFLDIITDSTVDVSPKEKNAAQIQLAVVTLEIALTAFWRSAGISPSTVIGHSLGEYAALHAAGVLSLTDTLYLVGQRARLLIERCEPDSCAMLSISASVETVRDHLVQLGESSCDVACINGPNATVISGTAEDLTQVQAEMTAKDASIRTKMLSVPFAFHSFQMDAILHDYKALARGVTYLPPKIPVASTLLGSMVDNSDVFDEDYLVQQTRQAVNFTGGLNAVKTVLKDPVWLEIGPGPVCTSFVRATLSPPPAKLNHTIDANNSNWASISKTLAAAYTSGTDVDWLALHAPYESNLQLLALPTYAWDVKDYWITHTDKNNTLVSGTAQKAAPSEPFLTTTAQYLVEKTLAPKVQVTFRAGISDHGFLGLIDGHKMQQIGLASGSVFSDAAAAVAKYALEYSGRKDVSATYLTFHDPELLAPLTRDLVGLDGELHSTATMDSASAEKVLVTFKAISKRGESHDLGSIKVNYRNPQKAIADLDRVSFFIKDKMDGRIRLSKEGSGHRIQPNVFFALFANAVEFSPDFRGVQEAYVSSDFQEAAATIVLKSDPVGTRFTSSPYWGEALLHLAGFMVNGNPSKSPQSTFVVMGYESVEQLAAVEPGKQYLTYTRIARWEKDTAFCAGYVFDPETNNIVMQAVDLRYQEFKTATWRHILDGPHSGPPHGAAAPRAHSAIVKETKPKAHEEKSVLLDPIPVEQKASKSAQSSNSGDFQIIVDCLVKATGSDPSEFTDDALIADTGVDSIMAIEIVAAVNEKGVELPAAFVFDYPTIGDLRREYGGGQHSEAQTEIIEPSSSEEEPSLAPCAEEDFAPVSIPESESSFSSSASDVVVVKKESASSAPEVEVIEEVEDTSPAPSVRITLLQGRPNAKKTPLYMMADGTGTVASFIHFRPFKSKQAVYGVDSPFFRCPSRMTSKVGIEGAAKFIVEALIKAQGAGPFMIGGYSAGCLVAFEVSRQLAAAGRQVDGLLLIDMCCPRSPRTDQSTLLAEDKFSYEVFEAAVNREGLWNTLSSSRDHFRAFFVAMNEYTPGPMTSSERPAKTAIIWAEKGLVNRVADDPALMQRLSEKVPTKAYPGFMEDPKLGTFACLISDKGDNLGPNGWDKYTSGEVMALSVPGDHFELPMPGHVQLLQAQMEKALAYFASN</sequence>
<evidence type="ECO:0000256" key="4">
    <source>
        <dbReference type="PROSITE-ProRule" id="PRU01363"/>
    </source>
</evidence>
<dbReference type="Pfam" id="PF00550">
    <property type="entry name" value="PP-binding"/>
    <property type="match status" value="1"/>
</dbReference>
<dbReference type="SUPFAM" id="SSF47336">
    <property type="entry name" value="ACP-like"/>
    <property type="match status" value="1"/>
</dbReference>
<dbReference type="InterPro" id="IPR009081">
    <property type="entry name" value="PP-bd_ACP"/>
</dbReference>
<dbReference type="Pfam" id="PF00698">
    <property type="entry name" value="Acyl_transf_1"/>
    <property type="match status" value="1"/>
</dbReference>
<dbReference type="GO" id="GO:0031177">
    <property type="term" value="F:phosphopantetheine binding"/>
    <property type="evidence" value="ECO:0007669"/>
    <property type="project" value="InterPro"/>
</dbReference>
<evidence type="ECO:0000259" key="8">
    <source>
        <dbReference type="PROSITE" id="PS52019"/>
    </source>
</evidence>
<dbReference type="SUPFAM" id="SSF53474">
    <property type="entry name" value="alpha/beta-Hydrolases"/>
    <property type="match status" value="1"/>
</dbReference>
<dbReference type="GO" id="GO:0004312">
    <property type="term" value="F:fatty acid synthase activity"/>
    <property type="evidence" value="ECO:0007669"/>
    <property type="project" value="TreeGrafter"/>
</dbReference>
<dbReference type="Pfam" id="PF00975">
    <property type="entry name" value="Thioesterase"/>
    <property type="match status" value="1"/>
</dbReference>
<dbReference type="SUPFAM" id="SSF52151">
    <property type="entry name" value="FabD/lysophospholipase-like"/>
    <property type="match status" value="1"/>
</dbReference>
<dbReference type="InterPro" id="IPR001031">
    <property type="entry name" value="Thioesterase"/>
</dbReference>
<dbReference type="Gene3D" id="3.10.129.110">
    <property type="entry name" value="Polyketide synthase dehydratase"/>
    <property type="match status" value="1"/>
</dbReference>
<dbReference type="Proteomes" id="UP000240883">
    <property type="component" value="Unassembled WGS sequence"/>
</dbReference>
<dbReference type="SMART" id="SM00827">
    <property type="entry name" value="PKS_AT"/>
    <property type="match status" value="1"/>
</dbReference>
<dbReference type="InterPro" id="IPR029058">
    <property type="entry name" value="AB_hydrolase_fold"/>
</dbReference>
<dbReference type="InterPro" id="IPR014031">
    <property type="entry name" value="Ketoacyl_synth_C"/>
</dbReference>
<dbReference type="Gene3D" id="1.10.1200.10">
    <property type="entry name" value="ACP-like"/>
    <property type="match status" value="1"/>
</dbReference>
<organism evidence="9 10">
    <name type="scientific">Corynespora cassiicola Philippines</name>
    <dbReference type="NCBI Taxonomy" id="1448308"/>
    <lineage>
        <taxon>Eukaryota</taxon>
        <taxon>Fungi</taxon>
        <taxon>Dikarya</taxon>
        <taxon>Ascomycota</taxon>
        <taxon>Pezizomycotina</taxon>
        <taxon>Dothideomycetes</taxon>
        <taxon>Pleosporomycetidae</taxon>
        <taxon>Pleosporales</taxon>
        <taxon>Corynesporascaceae</taxon>
        <taxon>Corynespora</taxon>
    </lineage>
</organism>
<feature type="domain" description="Carrier" evidence="6">
    <location>
        <begin position="1676"/>
        <end position="1752"/>
    </location>
</feature>
<dbReference type="InterPro" id="IPR042104">
    <property type="entry name" value="PKS_dehydratase_sf"/>
</dbReference>
<keyword evidence="2" id="KW-0597">Phosphoprotein</keyword>
<dbReference type="InterPro" id="IPR050091">
    <property type="entry name" value="PKS_NRPS_Biosynth_Enz"/>
</dbReference>
<dbReference type="Gene3D" id="3.40.366.10">
    <property type="entry name" value="Malonyl-Coenzyme A Acyl Carrier Protein, domain 2"/>
    <property type="match status" value="1"/>
</dbReference>
<dbReference type="Gene3D" id="3.30.70.3290">
    <property type="match status" value="1"/>
</dbReference>
<name>A0A2T2NT27_CORCC</name>
<dbReference type="OrthoDB" id="329835at2759"/>
<dbReference type="InterPro" id="IPR014030">
    <property type="entry name" value="Ketoacyl_synth_N"/>
</dbReference>
<evidence type="ECO:0000259" key="6">
    <source>
        <dbReference type="PROSITE" id="PS50075"/>
    </source>
</evidence>
<protein>
    <submittedName>
        <fullName evidence="9">Ketoacyl-synt-domain-containing protein</fullName>
    </submittedName>
</protein>
<evidence type="ECO:0000256" key="2">
    <source>
        <dbReference type="ARBA" id="ARBA00022553"/>
    </source>
</evidence>
<feature type="domain" description="PKS/mFAS DH" evidence="8">
    <location>
        <begin position="1305"/>
        <end position="1622"/>
    </location>
</feature>
<evidence type="ECO:0000313" key="10">
    <source>
        <dbReference type="Proteomes" id="UP000240883"/>
    </source>
</evidence>
<keyword evidence="10" id="KW-1185">Reference proteome</keyword>
<dbReference type="SMART" id="SM00824">
    <property type="entry name" value="PKS_TE"/>
    <property type="match status" value="1"/>
</dbReference>
<dbReference type="Pfam" id="PF00109">
    <property type="entry name" value="ketoacyl-synt"/>
    <property type="match status" value="1"/>
</dbReference>
<dbReference type="InterPro" id="IPR032088">
    <property type="entry name" value="SAT"/>
</dbReference>
<keyword evidence="3" id="KW-0808">Transferase</keyword>
<feature type="region of interest" description="Disordered" evidence="5">
    <location>
        <begin position="1749"/>
        <end position="1770"/>
    </location>
</feature>
<dbReference type="InterPro" id="IPR016035">
    <property type="entry name" value="Acyl_Trfase/lysoPLipase"/>
</dbReference>
<feature type="region of interest" description="N-terminal hotdog fold" evidence="4">
    <location>
        <begin position="1305"/>
        <end position="1444"/>
    </location>
</feature>
<reference evidence="9 10" key="1">
    <citation type="journal article" date="2018" name="Front. Microbiol.">
        <title>Genome-Wide Analysis of Corynespora cassiicola Leaf Fall Disease Putative Effectors.</title>
        <authorList>
            <person name="Lopez D."/>
            <person name="Ribeiro S."/>
            <person name="Label P."/>
            <person name="Fumanal B."/>
            <person name="Venisse J.S."/>
            <person name="Kohler A."/>
            <person name="de Oliveira R.R."/>
            <person name="Labutti K."/>
            <person name="Lipzen A."/>
            <person name="Lail K."/>
            <person name="Bauer D."/>
            <person name="Ohm R.A."/>
            <person name="Barry K.W."/>
            <person name="Spatafora J."/>
            <person name="Grigoriev I.V."/>
            <person name="Martin F.M."/>
            <person name="Pujade-Renaud V."/>
        </authorList>
    </citation>
    <scope>NUCLEOTIDE SEQUENCE [LARGE SCALE GENOMIC DNA]</scope>
    <source>
        <strain evidence="9 10">Philippines</strain>
    </source>
</reference>
<dbReference type="SUPFAM" id="SSF53901">
    <property type="entry name" value="Thiolase-like"/>
    <property type="match status" value="1"/>
</dbReference>
<dbReference type="Pfam" id="PF16073">
    <property type="entry name" value="SAT"/>
    <property type="match status" value="1"/>
</dbReference>
<dbReference type="InterPro" id="IPR030918">
    <property type="entry name" value="PT_fungal_PKS"/>
</dbReference>
<dbReference type="STRING" id="1448308.A0A2T2NT27"/>
<dbReference type="PROSITE" id="PS00012">
    <property type="entry name" value="PHOSPHOPANTETHEINE"/>
    <property type="match status" value="1"/>
</dbReference>
<dbReference type="SUPFAM" id="SSF55048">
    <property type="entry name" value="Probable ACP-binding domain of malonyl-CoA ACP transacylase"/>
    <property type="match status" value="1"/>
</dbReference>
<dbReference type="SMART" id="SM00823">
    <property type="entry name" value="PKS_PP"/>
    <property type="match status" value="1"/>
</dbReference>
<dbReference type="GO" id="GO:0006633">
    <property type="term" value="P:fatty acid biosynthetic process"/>
    <property type="evidence" value="ECO:0007669"/>
    <property type="project" value="TreeGrafter"/>
</dbReference>
<dbReference type="InterPro" id="IPR014043">
    <property type="entry name" value="Acyl_transferase_dom"/>
</dbReference>
<dbReference type="PROSITE" id="PS52004">
    <property type="entry name" value="KS3_2"/>
    <property type="match status" value="1"/>
</dbReference>
<feature type="domain" description="Ketosynthase family 3 (KS3)" evidence="7">
    <location>
        <begin position="390"/>
        <end position="825"/>
    </location>
</feature>
<dbReference type="GO" id="GO:0044550">
    <property type="term" value="P:secondary metabolite biosynthetic process"/>
    <property type="evidence" value="ECO:0007669"/>
    <property type="project" value="TreeGrafter"/>
</dbReference>
<evidence type="ECO:0000256" key="5">
    <source>
        <dbReference type="SAM" id="MobiDB-lite"/>
    </source>
</evidence>